<proteinExistence type="predicted"/>
<protein>
    <submittedName>
        <fullName evidence="1">Uncharacterized protein</fullName>
    </submittedName>
</protein>
<keyword evidence="2" id="KW-1185">Reference proteome</keyword>
<gene>
    <name evidence="1" type="ORF">PIB30_081860</name>
</gene>
<comment type="caution">
    <text evidence="1">The sequence shown here is derived from an EMBL/GenBank/DDBJ whole genome shotgun (WGS) entry which is preliminary data.</text>
</comment>
<organism evidence="1 2">
    <name type="scientific">Stylosanthes scabra</name>
    <dbReference type="NCBI Taxonomy" id="79078"/>
    <lineage>
        <taxon>Eukaryota</taxon>
        <taxon>Viridiplantae</taxon>
        <taxon>Streptophyta</taxon>
        <taxon>Embryophyta</taxon>
        <taxon>Tracheophyta</taxon>
        <taxon>Spermatophyta</taxon>
        <taxon>Magnoliopsida</taxon>
        <taxon>eudicotyledons</taxon>
        <taxon>Gunneridae</taxon>
        <taxon>Pentapetalae</taxon>
        <taxon>rosids</taxon>
        <taxon>fabids</taxon>
        <taxon>Fabales</taxon>
        <taxon>Fabaceae</taxon>
        <taxon>Papilionoideae</taxon>
        <taxon>50 kb inversion clade</taxon>
        <taxon>dalbergioids sensu lato</taxon>
        <taxon>Dalbergieae</taxon>
        <taxon>Pterocarpus clade</taxon>
        <taxon>Stylosanthes</taxon>
    </lineage>
</organism>
<evidence type="ECO:0000313" key="2">
    <source>
        <dbReference type="Proteomes" id="UP001341840"/>
    </source>
</evidence>
<dbReference type="Proteomes" id="UP001341840">
    <property type="component" value="Unassembled WGS sequence"/>
</dbReference>
<accession>A0ABU6TRC0</accession>
<name>A0ABU6TRC0_9FABA</name>
<reference evidence="1 2" key="1">
    <citation type="journal article" date="2023" name="Plants (Basel)">
        <title>Bridging the Gap: Combining Genomics and Transcriptomics Approaches to Understand Stylosanthes scabra, an Orphan Legume from the Brazilian Caatinga.</title>
        <authorList>
            <person name="Ferreira-Neto J.R.C."/>
            <person name="da Silva M.D."/>
            <person name="Binneck E."/>
            <person name="de Melo N.F."/>
            <person name="da Silva R.H."/>
            <person name="de Melo A.L.T.M."/>
            <person name="Pandolfi V."/>
            <person name="Bustamante F.O."/>
            <person name="Brasileiro-Vidal A.C."/>
            <person name="Benko-Iseppon A.M."/>
        </authorList>
    </citation>
    <scope>NUCLEOTIDE SEQUENCE [LARGE SCALE GENOMIC DNA]</scope>
    <source>
        <tissue evidence="1">Leaves</tissue>
    </source>
</reference>
<sequence length="157" mass="17156">MYFRHPKYFGQQLVPTLPSSSSFQIRNTHTALTPPHLLHSPPSSYLPLRRRSHHRAAAPLFTSVLTFSLFTALPHSPPPSSSRGNSFPVTITGFLCRAGDVACCYFSPSLPASRLSPIQVFLCHLCAYSSRTHGAATRPLRLASASASKSHSRLLDA</sequence>
<dbReference type="EMBL" id="JASCZI010091859">
    <property type="protein sequence ID" value="MED6151365.1"/>
    <property type="molecule type" value="Genomic_DNA"/>
</dbReference>
<evidence type="ECO:0000313" key="1">
    <source>
        <dbReference type="EMBL" id="MED6151365.1"/>
    </source>
</evidence>